<dbReference type="Gene3D" id="3.40.630.10">
    <property type="entry name" value="Zn peptidases"/>
    <property type="match status" value="1"/>
</dbReference>
<evidence type="ECO:0000256" key="3">
    <source>
        <dbReference type="ARBA" id="ARBA00022670"/>
    </source>
</evidence>
<feature type="binding site" evidence="8">
    <location>
        <position position="166"/>
    </location>
    <ligand>
        <name>Zn(2+)</name>
        <dbReference type="ChEBI" id="CHEBI:29105"/>
        <label>1</label>
    </ligand>
</feature>
<dbReference type="AlphaFoldDB" id="A0AA44BE87"/>
<comment type="similarity">
    <text evidence="1 6">Belongs to the peptidase M42 family.</text>
</comment>
<dbReference type="InterPro" id="IPR008007">
    <property type="entry name" value="Peptidase_M42"/>
</dbReference>
<dbReference type="GO" id="GO:0046872">
    <property type="term" value="F:metal ion binding"/>
    <property type="evidence" value="ECO:0007669"/>
    <property type="project" value="UniProtKB-UniRule"/>
</dbReference>
<keyword evidence="4 8" id="KW-0479">Metal-binding</keyword>
<evidence type="ECO:0000256" key="5">
    <source>
        <dbReference type="ARBA" id="ARBA00022801"/>
    </source>
</evidence>
<feature type="active site" description="Proton acceptor" evidence="7">
    <location>
        <position position="196"/>
    </location>
</feature>
<feature type="binding site" evidence="8">
    <location>
        <position position="305"/>
    </location>
    <ligand>
        <name>Zn(2+)</name>
        <dbReference type="ChEBI" id="CHEBI:29105"/>
        <label>2</label>
    </ligand>
</feature>
<evidence type="ECO:0000256" key="8">
    <source>
        <dbReference type="PIRSR" id="PIRSR001123-2"/>
    </source>
</evidence>
<dbReference type="Gene3D" id="2.40.30.40">
    <property type="entry name" value="Peptidase M42, domain 2"/>
    <property type="match status" value="1"/>
</dbReference>
<name>A0AA44BE87_9CLOT</name>
<dbReference type="InterPro" id="IPR051464">
    <property type="entry name" value="Peptidase_M42_aminopept"/>
</dbReference>
<keyword evidence="5" id="KW-0378">Hydrolase</keyword>
<evidence type="ECO:0000256" key="4">
    <source>
        <dbReference type="ARBA" id="ARBA00022723"/>
    </source>
</evidence>
<feature type="binding site" evidence="8">
    <location>
        <position position="197"/>
    </location>
    <ligand>
        <name>Zn(2+)</name>
        <dbReference type="ChEBI" id="CHEBI:29105"/>
        <label>2</label>
    </ligand>
</feature>
<evidence type="ECO:0000256" key="6">
    <source>
        <dbReference type="PIRNR" id="PIRNR001123"/>
    </source>
</evidence>
<keyword evidence="10" id="KW-1185">Reference proteome</keyword>
<accession>A0AA44BE87</accession>
<dbReference type="PANTHER" id="PTHR32481:SF0">
    <property type="entry name" value="AMINOPEPTIDASE YPDE-RELATED"/>
    <property type="match status" value="1"/>
</dbReference>
<dbReference type="RefSeq" id="WP_160721692.1">
    <property type="nucleotide sequence ID" value="NZ_SUMG01000011.1"/>
</dbReference>
<dbReference type="Pfam" id="PF05343">
    <property type="entry name" value="Peptidase_M42"/>
    <property type="match status" value="1"/>
</dbReference>
<dbReference type="CDD" id="cd05656">
    <property type="entry name" value="M42_Frv"/>
    <property type="match status" value="1"/>
</dbReference>
<evidence type="ECO:0000256" key="1">
    <source>
        <dbReference type="ARBA" id="ARBA00006272"/>
    </source>
</evidence>
<comment type="cofactor">
    <cofactor evidence="8">
        <name>a divalent metal cation</name>
        <dbReference type="ChEBI" id="CHEBI:60240"/>
    </cofactor>
    <text evidence="8">Binds 2 divalent metal cations per subunit.</text>
</comment>
<keyword evidence="3" id="KW-0645">Protease</keyword>
<organism evidence="9 10">
    <name type="scientific">Isachenkonia alkalipeptolytica</name>
    <dbReference type="NCBI Taxonomy" id="2565777"/>
    <lineage>
        <taxon>Bacteria</taxon>
        <taxon>Bacillati</taxon>
        <taxon>Bacillota</taxon>
        <taxon>Clostridia</taxon>
        <taxon>Eubacteriales</taxon>
        <taxon>Clostridiaceae</taxon>
        <taxon>Isachenkonia</taxon>
    </lineage>
</organism>
<dbReference type="PIRSF" id="PIRSF001123">
    <property type="entry name" value="PepA_GA"/>
    <property type="match status" value="1"/>
</dbReference>
<dbReference type="SUPFAM" id="SSF101821">
    <property type="entry name" value="Aminopeptidase/glucanase lid domain"/>
    <property type="match status" value="1"/>
</dbReference>
<protein>
    <submittedName>
        <fullName evidence="9">M42 family metallopeptidase</fullName>
    </submittedName>
</protein>
<dbReference type="InterPro" id="IPR023367">
    <property type="entry name" value="Peptidase_M42_dom2"/>
</dbReference>
<dbReference type="SUPFAM" id="SSF53187">
    <property type="entry name" value="Zn-dependent exopeptidases"/>
    <property type="match status" value="1"/>
</dbReference>
<keyword evidence="2" id="KW-0031">Aminopeptidase</keyword>
<evidence type="ECO:0000256" key="7">
    <source>
        <dbReference type="PIRSR" id="PIRSR001123-1"/>
    </source>
</evidence>
<comment type="caution">
    <text evidence="9">The sequence shown here is derived from an EMBL/GenBank/DDBJ whole genome shotgun (WGS) entry which is preliminary data.</text>
</comment>
<feature type="binding site" evidence="8">
    <location>
        <position position="219"/>
    </location>
    <ligand>
        <name>Zn(2+)</name>
        <dbReference type="ChEBI" id="CHEBI:29105"/>
        <label>1</label>
    </ligand>
</feature>
<evidence type="ECO:0000313" key="9">
    <source>
        <dbReference type="EMBL" id="NBG88752.1"/>
    </source>
</evidence>
<feature type="binding site" evidence="8">
    <location>
        <position position="166"/>
    </location>
    <ligand>
        <name>Zn(2+)</name>
        <dbReference type="ChEBI" id="CHEBI:29105"/>
        <label>2</label>
    </ligand>
</feature>
<reference evidence="9 10" key="1">
    <citation type="submission" date="2019-04" db="EMBL/GenBank/DDBJ databases">
        <title>Isachenkonia alkalipeptolytica gen. nov. sp. nov. a new anaerobic, alkiliphilic organothrophic bacterium capable to reduce synthesized ferrihydrite isolated from a soda lake.</title>
        <authorList>
            <person name="Toshchakov S.V."/>
            <person name="Zavarzina D.G."/>
            <person name="Zhilina T.N."/>
            <person name="Kostrikina N.A."/>
            <person name="Kublanov I.V."/>
        </authorList>
    </citation>
    <scope>NUCLEOTIDE SEQUENCE [LARGE SCALE GENOMIC DNA]</scope>
    <source>
        <strain evidence="9 10">Z-1701</strain>
    </source>
</reference>
<proteinExistence type="inferred from homology"/>
<dbReference type="EMBL" id="SUMG01000011">
    <property type="protein sequence ID" value="NBG88752.1"/>
    <property type="molecule type" value="Genomic_DNA"/>
</dbReference>
<evidence type="ECO:0000313" key="10">
    <source>
        <dbReference type="Proteomes" id="UP000449710"/>
    </source>
</evidence>
<gene>
    <name evidence="9" type="ORF">ISALK_09585</name>
</gene>
<sequence length="333" mass="36699">MEKLNVTTLDTLLSTYGPSGNEEAVRELIKSEIKDYVDELHVDALGNLIARKKGQGKKIMLAGHMDQIGLMVTYIDKEGFMRFTNVGGISPTISLSQRVVFENGTIGVIGSEHLESLKDLKLDKMYIDIGANSKQEAEELVNIGDVCGYFEPPVIDDQKVISPSLDDRIGCYIMMETIKNLKDSVNDLFFVFTVQEELGLRGAKTAAYRVEPDIGIAYDVTMTGDTPKARTMALKMGEGFAIKAKDNSMISHPGLKNYLIEEAKKQEVDYQIEVLEFGGTDSGAIHLSKEGVPSSVLSIPTRYIHSTCEMVSVKDVLGAINYSTKLLSTDFNF</sequence>
<dbReference type="GO" id="GO:0006508">
    <property type="term" value="P:proteolysis"/>
    <property type="evidence" value="ECO:0007669"/>
    <property type="project" value="UniProtKB-KW"/>
</dbReference>
<dbReference type="GO" id="GO:0004177">
    <property type="term" value="F:aminopeptidase activity"/>
    <property type="evidence" value="ECO:0007669"/>
    <property type="project" value="UniProtKB-UniRule"/>
</dbReference>
<feature type="binding site" evidence="8">
    <location>
        <position position="64"/>
    </location>
    <ligand>
        <name>Zn(2+)</name>
        <dbReference type="ChEBI" id="CHEBI:29105"/>
        <label>1</label>
    </ligand>
</feature>
<dbReference type="Proteomes" id="UP000449710">
    <property type="component" value="Unassembled WGS sequence"/>
</dbReference>
<dbReference type="PANTHER" id="PTHR32481">
    <property type="entry name" value="AMINOPEPTIDASE"/>
    <property type="match status" value="1"/>
</dbReference>
<evidence type="ECO:0000256" key="2">
    <source>
        <dbReference type="ARBA" id="ARBA00022438"/>
    </source>
</evidence>